<evidence type="ECO:0000313" key="13">
    <source>
        <dbReference type="EMBL" id="GAQ80532.1"/>
    </source>
</evidence>
<evidence type="ECO:0000256" key="11">
    <source>
        <dbReference type="SAM" id="Phobius"/>
    </source>
</evidence>
<accession>A0A1Y1HRU3</accession>
<feature type="compositionally biased region" description="Basic and acidic residues" evidence="10">
    <location>
        <begin position="843"/>
        <end position="856"/>
    </location>
</feature>
<keyword evidence="14" id="KW-1185">Reference proteome</keyword>
<evidence type="ECO:0000256" key="2">
    <source>
        <dbReference type="ARBA" id="ARBA00006012"/>
    </source>
</evidence>
<evidence type="ECO:0000256" key="5">
    <source>
        <dbReference type="ARBA" id="ARBA00022737"/>
    </source>
</evidence>
<dbReference type="EMBL" id="DF237005">
    <property type="protein sequence ID" value="GAQ80532.1"/>
    <property type="molecule type" value="Genomic_DNA"/>
</dbReference>
<feature type="transmembrane region" description="Helical" evidence="11">
    <location>
        <begin position="1534"/>
        <end position="1557"/>
    </location>
</feature>
<dbReference type="SUPFAM" id="SSF52540">
    <property type="entry name" value="P-loop containing nucleoside triphosphate hydrolases"/>
    <property type="match status" value="2"/>
</dbReference>
<feature type="region of interest" description="Disordered" evidence="10">
    <location>
        <begin position="1"/>
        <end position="28"/>
    </location>
</feature>
<feature type="transmembrane region" description="Helical" evidence="11">
    <location>
        <begin position="1422"/>
        <end position="1446"/>
    </location>
</feature>
<evidence type="ECO:0000256" key="3">
    <source>
        <dbReference type="ARBA" id="ARBA00022448"/>
    </source>
</evidence>
<dbReference type="GO" id="GO:0005886">
    <property type="term" value="C:plasma membrane"/>
    <property type="evidence" value="ECO:0007669"/>
    <property type="project" value="UniProtKB-ARBA"/>
</dbReference>
<dbReference type="GO" id="GO:0016887">
    <property type="term" value="F:ATP hydrolysis activity"/>
    <property type="evidence" value="ECO:0007669"/>
    <property type="project" value="InterPro"/>
</dbReference>
<dbReference type="GO" id="GO:0140359">
    <property type="term" value="F:ABC-type transporter activity"/>
    <property type="evidence" value="ECO:0007669"/>
    <property type="project" value="InterPro"/>
</dbReference>
<keyword evidence="9 11" id="KW-0472">Membrane</keyword>
<dbReference type="OrthoDB" id="66620at2759"/>
<dbReference type="STRING" id="105231.A0A1Y1HRU3"/>
<keyword evidence="3" id="KW-0813">Transport</keyword>
<keyword evidence="6" id="KW-0547">Nucleotide-binding</keyword>
<dbReference type="OMA" id="DAGNGMC"/>
<dbReference type="InterPro" id="IPR043926">
    <property type="entry name" value="ABCG_dom"/>
</dbReference>
<comment type="similarity">
    <text evidence="2">Belongs to the ABC transporter superfamily. ABCG family. PDR (TC 3.A.1.205) subfamily.</text>
</comment>
<dbReference type="InterPro" id="IPR034001">
    <property type="entry name" value="ABCG_PDR_1"/>
</dbReference>
<dbReference type="FunFam" id="3.40.50.300:FF:000059">
    <property type="entry name" value="ABC transporter G family member 40"/>
    <property type="match status" value="1"/>
</dbReference>
<feature type="transmembrane region" description="Helical" evidence="11">
    <location>
        <begin position="573"/>
        <end position="594"/>
    </location>
</feature>
<dbReference type="CDD" id="cd03233">
    <property type="entry name" value="ABCG_PDR_domain1"/>
    <property type="match status" value="1"/>
</dbReference>
<feature type="transmembrane region" description="Helical" evidence="11">
    <location>
        <begin position="802"/>
        <end position="825"/>
    </location>
</feature>
<feature type="transmembrane region" description="Helical" evidence="11">
    <location>
        <begin position="650"/>
        <end position="679"/>
    </location>
</feature>
<feature type="transmembrane region" description="Helical" evidence="11">
    <location>
        <begin position="1480"/>
        <end position="1498"/>
    </location>
</feature>
<evidence type="ECO:0000256" key="9">
    <source>
        <dbReference type="ARBA" id="ARBA00023136"/>
    </source>
</evidence>
<feature type="transmembrane region" description="Helical" evidence="11">
    <location>
        <begin position="688"/>
        <end position="709"/>
    </location>
</feature>
<feature type="compositionally biased region" description="Polar residues" evidence="10">
    <location>
        <begin position="922"/>
        <end position="933"/>
    </location>
</feature>
<keyword evidence="8 11" id="KW-1133">Transmembrane helix</keyword>
<dbReference type="Pfam" id="PF00005">
    <property type="entry name" value="ABC_tran"/>
    <property type="match status" value="2"/>
</dbReference>
<organism evidence="13 14">
    <name type="scientific">Klebsormidium nitens</name>
    <name type="common">Green alga</name>
    <name type="synonym">Ulothrix nitens</name>
    <dbReference type="NCBI Taxonomy" id="105231"/>
    <lineage>
        <taxon>Eukaryota</taxon>
        <taxon>Viridiplantae</taxon>
        <taxon>Streptophyta</taxon>
        <taxon>Klebsormidiophyceae</taxon>
        <taxon>Klebsormidiales</taxon>
        <taxon>Klebsormidiaceae</taxon>
        <taxon>Klebsormidium</taxon>
    </lineage>
</organism>
<keyword evidence="7" id="KW-0067">ATP-binding</keyword>
<comment type="subcellular location">
    <subcellularLocation>
        <location evidence="1">Membrane</location>
        <topology evidence="1">Multi-pass membrane protein</topology>
    </subcellularLocation>
</comment>
<evidence type="ECO:0000259" key="12">
    <source>
        <dbReference type="PROSITE" id="PS50893"/>
    </source>
</evidence>
<dbReference type="PANTHER" id="PTHR19241">
    <property type="entry name" value="ATP-BINDING CASSETTE TRANSPORTER"/>
    <property type="match status" value="1"/>
</dbReference>
<evidence type="ECO:0000256" key="1">
    <source>
        <dbReference type="ARBA" id="ARBA00004141"/>
    </source>
</evidence>
<feature type="region of interest" description="Disordered" evidence="10">
    <location>
        <begin position="843"/>
        <end position="871"/>
    </location>
</feature>
<feature type="transmembrane region" description="Helical" evidence="11">
    <location>
        <begin position="606"/>
        <end position="630"/>
    </location>
</feature>
<evidence type="ECO:0000256" key="8">
    <source>
        <dbReference type="ARBA" id="ARBA00022989"/>
    </source>
</evidence>
<dbReference type="InterPro" id="IPR003439">
    <property type="entry name" value="ABC_transporter-like_ATP-bd"/>
</dbReference>
<feature type="transmembrane region" description="Helical" evidence="11">
    <location>
        <begin position="1339"/>
        <end position="1355"/>
    </location>
</feature>
<name>A0A1Y1HRU3_KLENI</name>
<gene>
    <name evidence="13" type="ORF">KFL_000560220</name>
</gene>
<dbReference type="GO" id="GO:0005524">
    <property type="term" value="F:ATP binding"/>
    <property type="evidence" value="ECO:0007669"/>
    <property type="project" value="UniProtKB-KW"/>
</dbReference>
<dbReference type="InterPro" id="IPR029481">
    <property type="entry name" value="ABC_trans_N"/>
</dbReference>
<dbReference type="InterPro" id="IPR013581">
    <property type="entry name" value="PDR_assoc"/>
</dbReference>
<dbReference type="Pfam" id="PF19055">
    <property type="entry name" value="ABC2_membrane_7"/>
    <property type="match status" value="1"/>
</dbReference>
<keyword evidence="4 11" id="KW-0812">Transmembrane</keyword>
<evidence type="ECO:0000256" key="7">
    <source>
        <dbReference type="ARBA" id="ARBA00022840"/>
    </source>
</evidence>
<proteinExistence type="inferred from homology"/>
<dbReference type="Gene3D" id="3.40.50.300">
    <property type="entry name" value="P-loop containing nucleotide triphosphate hydrolases"/>
    <property type="match status" value="2"/>
</dbReference>
<dbReference type="SMART" id="SM00382">
    <property type="entry name" value="AAA"/>
    <property type="match status" value="2"/>
</dbReference>
<dbReference type="Pfam" id="PF01061">
    <property type="entry name" value="ABC2_membrane"/>
    <property type="match status" value="2"/>
</dbReference>
<dbReference type="PROSITE" id="PS50893">
    <property type="entry name" value="ABC_TRANSPORTER_2"/>
    <property type="match status" value="2"/>
</dbReference>
<evidence type="ECO:0000256" key="4">
    <source>
        <dbReference type="ARBA" id="ARBA00022692"/>
    </source>
</evidence>
<sequence length="1565" mass="173280">MRSEKIGAPIEPRTGVMTSPGAMDSNGLHTTREVDDSGVEIESQTAPTVSRSIGGVEAHGGSRDWGSAQNAFVPMSSRMGREQSEQDLMRAQLEQQPTGIRLRKAVLEEYDDTREALTLDDVTGRFRTVDVEEIAKNRDLRRLAVERAGYMWLKNFRDRFDRVGIPQPTVEVRFRNLSVEGTVLMGSSALPTIPNAVIGYVDGLLSALGLHLTKKQPFPVLKDVSGVIRPGRMTLLLGPPGCGKTTLLTALSGRLKGNVKTSGSITYNGHTFAEFVPQRTASYISQTDTHIGELTVRETFDFSARVQGVGAREELLRELLRREKEQRILPDPAIDAFVKASALGGTPNHIMTDYILKLLGLDMCADTVVGNEMLRGISGGQKKRVTTGEMLVGPMNVHFMDEISTGLDSSTTFEIVQSLQRYCHILETTVCIALLQPAPEVFELFDDICLLSEGHVVYFGPRERVLEFFELCGFKIPGRKGVADFLQEVTSKKDQPQYWCRSEPYRHVSVQDFVAAFAEFEVGRLTAQTLASPFPKEKSNPHALTTQRYGLKGYELYKALWHREIILVRRNSFLWVFRATMCAIVAIISATTFLRTTLSPDNIADGGLYLGVLFFSLVFLMFSGFTNVTLTVQRLPVFCKQRDNLFYPGWAYTFPTAFLELPYCIIETVVWTSIVYYVVGMAPEAQHFFIFILVLVATQVMAVGLFRLVGALGRTLVTANTGGTFCFLVLLVCGGFILAKQDIHPWWVWAYWISPLTYAQNALAVNEFKAHRWNVPNTSNSTGATLGDAVLLQRGLHTDVNWVWIGVGTLLGFAVIFNGLLVLAFDNIPAFGKTVGAMPEEQVLERRKGSKHESSKVHSLSAIQEDEPQSASDAVIEMGDVANGSHAPAPNAPAHATGEVAIAVPLADPLAQPSRSGLRHSLSLQRSLGRPQPSNLDYRNSFVASGGEARKGMVLPFEPLVMTFSDVCYSVDMPADMAADSGQPKGSKLQLLHSVSGAFRPGVLTALMGVSGAGKTTLMDVLAGRKTGGYITGDVRISGHPKEHATFARVSGYVEQFDIHSPQATVREALVYSAWLRLPSQVDKPTRERFVDEVMELVELTTLRDALVGLPGISGLSVEQRKRLTIAVELVANPSIIFMDEPTSGLDARAAAIVMRAVRNTVDTGRTVVCTIHQPSIDIFETFDELLLLKRGGHTVYCGPLGKDSAILVEYFTQIDGIPGIKDGYNPSTWMLEISTPAMEKKIGDFAEIYRESTLFKQTTALIAELATPPPDTEPLKFDTVYARSWAVQFEALVWKNSKTYWRFPEYNAIRYFFTLVIALIIGTVFLGLGSERGTQQDVLNIMGALYLVVLMLGVNNANNVQPVIAIERAVSYRERPAGMYAPLPYALAAGVVELPYCLVQTILYSVVTYALVSWEWAAAKFLWYLLFMFLTLFLFTYYGIMAIAITPSVQLAQVTSVLFYFLWNLFSGFLIPQPAIPGWWVWIYYINPIAWSLYGIVGSQLGDITDETITYADGTTVTIREFIRSYFGYKHELLGMVVAILLGFIVVFFSVATWALRYINFQKR</sequence>
<dbReference type="InterPro" id="IPR003593">
    <property type="entry name" value="AAA+_ATPase"/>
</dbReference>
<dbReference type="Pfam" id="PF08370">
    <property type="entry name" value="PDR_assoc"/>
    <property type="match status" value="1"/>
</dbReference>
<dbReference type="InterPro" id="IPR034003">
    <property type="entry name" value="ABCG_PDR_2"/>
</dbReference>
<feature type="transmembrane region" description="Helical" evidence="11">
    <location>
        <begin position="1386"/>
        <end position="1413"/>
    </location>
</feature>
<evidence type="ECO:0000256" key="10">
    <source>
        <dbReference type="SAM" id="MobiDB-lite"/>
    </source>
</evidence>
<dbReference type="Proteomes" id="UP000054558">
    <property type="component" value="Unassembled WGS sequence"/>
</dbReference>
<feature type="transmembrane region" description="Helical" evidence="11">
    <location>
        <begin position="1309"/>
        <end position="1327"/>
    </location>
</feature>
<keyword evidence="5" id="KW-0677">Repeat</keyword>
<feature type="transmembrane region" description="Helical" evidence="11">
    <location>
        <begin position="721"/>
        <end position="739"/>
    </location>
</feature>
<dbReference type="Pfam" id="PF14510">
    <property type="entry name" value="ABC_trans_N"/>
    <property type="match status" value="1"/>
</dbReference>
<protein>
    <submittedName>
        <fullName evidence="13">Pleiotropic drug resistance protein</fullName>
    </submittedName>
</protein>
<reference evidence="13 14" key="1">
    <citation type="journal article" date="2014" name="Nat. Commun.">
        <title>Klebsormidium flaccidum genome reveals primary factors for plant terrestrial adaptation.</title>
        <authorList>
            <person name="Hori K."/>
            <person name="Maruyama F."/>
            <person name="Fujisawa T."/>
            <person name="Togashi T."/>
            <person name="Yamamoto N."/>
            <person name="Seo M."/>
            <person name="Sato S."/>
            <person name="Yamada T."/>
            <person name="Mori H."/>
            <person name="Tajima N."/>
            <person name="Moriyama T."/>
            <person name="Ikeuchi M."/>
            <person name="Watanabe M."/>
            <person name="Wada H."/>
            <person name="Kobayashi K."/>
            <person name="Saito M."/>
            <person name="Masuda T."/>
            <person name="Sasaki-Sekimoto Y."/>
            <person name="Mashiguchi K."/>
            <person name="Awai K."/>
            <person name="Shimojima M."/>
            <person name="Masuda S."/>
            <person name="Iwai M."/>
            <person name="Nobusawa T."/>
            <person name="Narise T."/>
            <person name="Kondo S."/>
            <person name="Saito H."/>
            <person name="Sato R."/>
            <person name="Murakawa M."/>
            <person name="Ihara Y."/>
            <person name="Oshima-Yamada Y."/>
            <person name="Ohtaka K."/>
            <person name="Satoh M."/>
            <person name="Sonobe K."/>
            <person name="Ishii M."/>
            <person name="Ohtani R."/>
            <person name="Kanamori-Sato M."/>
            <person name="Honoki R."/>
            <person name="Miyazaki D."/>
            <person name="Mochizuki H."/>
            <person name="Umetsu J."/>
            <person name="Higashi K."/>
            <person name="Shibata D."/>
            <person name="Kamiya Y."/>
            <person name="Sato N."/>
            <person name="Nakamura Y."/>
            <person name="Tabata S."/>
            <person name="Ida S."/>
            <person name="Kurokawa K."/>
            <person name="Ohta H."/>
        </authorList>
    </citation>
    <scope>NUCLEOTIDE SEQUENCE [LARGE SCALE GENOMIC DNA]</scope>
    <source>
        <strain evidence="13 14">NIES-2285</strain>
    </source>
</reference>
<feature type="region of interest" description="Disordered" evidence="10">
    <location>
        <begin position="914"/>
        <end position="933"/>
    </location>
</feature>
<dbReference type="CDD" id="cd03232">
    <property type="entry name" value="ABCG_PDR_domain2"/>
    <property type="match status" value="1"/>
</dbReference>
<dbReference type="InterPro" id="IPR013525">
    <property type="entry name" value="ABC2_TM"/>
</dbReference>
<feature type="domain" description="ABC transporter" evidence="12">
    <location>
        <begin position="962"/>
        <end position="1216"/>
    </location>
</feature>
<feature type="transmembrane region" description="Helical" evidence="11">
    <location>
        <begin position="1452"/>
        <end position="1473"/>
    </location>
</feature>
<evidence type="ECO:0000256" key="6">
    <source>
        <dbReference type="ARBA" id="ARBA00022741"/>
    </source>
</evidence>
<feature type="domain" description="ABC transporter" evidence="12">
    <location>
        <begin position="205"/>
        <end position="478"/>
    </location>
</feature>
<evidence type="ECO:0000313" key="14">
    <source>
        <dbReference type="Proteomes" id="UP000054558"/>
    </source>
</evidence>
<dbReference type="FunFam" id="3.40.50.300:FF:000179">
    <property type="entry name" value="ABC transporter G family member 34"/>
    <property type="match status" value="1"/>
</dbReference>
<dbReference type="InterPro" id="IPR027417">
    <property type="entry name" value="P-loop_NTPase"/>
</dbReference>